<dbReference type="Gene3D" id="1.20.1050.10">
    <property type="match status" value="1"/>
</dbReference>
<reference evidence="3" key="1">
    <citation type="journal article" date="2019" name="Int. J. Syst. Evol. Microbiol.">
        <title>The Global Catalogue of Microorganisms (GCM) 10K type strain sequencing project: providing services to taxonomists for standard genome sequencing and annotation.</title>
        <authorList>
            <consortium name="The Broad Institute Genomics Platform"/>
            <consortium name="The Broad Institute Genome Sequencing Center for Infectious Disease"/>
            <person name="Wu L."/>
            <person name="Ma J."/>
        </authorList>
    </citation>
    <scope>NUCLEOTIDE SEQUENCE [LARGE SCALE GENOMIC DNA]</scope>
    <source>
        <strain evidence="3">JCM 15115</strain>
    </source>
</reference>
<dbReference type="InterPro" id="IPR036249">
    <property type="entry name" value="Thioredoxin-like_sf"/>
</dbReference>
<proteinExistence type="predicted"/>
<dbReference type="Pfam" id="PF13409">
    <property type="entry name" value="GST_N_2"/>
    <property type="match status" value="1"/>
</dbReference>
<dbReference type="InterPro" id="IPR036282">
    <property type="entry name" value="Glutathione-S-Trfase_C_sf"/>
</dbReference>
<dbReference type="CDD" id="cd03043">
    <property type="entry name" value="GST_N_1"/>
    <property type="match status" value="1"/>
</dbReference>
<dbReference type="PANTHER" id="PTHR42673:SF4">
    <property type="entry name" value="MALEYLACETOACETATE ISOMERASE"/>
    <property type="match status" value="1"/>
</dbReference>
<gene>
    <name evidence="2" type="ORF">GCM10008943_33540</name>
</gene>
<evidence type="ECO:0000259" key="1">
    <source>
        <dbReference type="PROSITE" id="PS50404"/>
    </source>
</evidence>
<accession>A0ABP3RWN1</accession>
<name>A0ABP3RWN1_9HYPH</name>
<evidence type="ECO:0000313" key="2">
    <source>
        <dbReference type="EMBL" id="GAA0615875.1"/>
    </source>
</evidence>
<dbReference type="Proteomes" id="UP001424441">
    <property type="component" value="Unassembled WGS sequence"/>
</dbReference>
<organism evidence="2 3">
    <name type="scientific">Paenochrobactrum glaciei</name>
    <dbReference type="NCBI Taxonomy" id="486407"/>
    <lineage>
        <taxon>Bacteria</taxon>
        <taxon>Pseudomonadati</taxon>
        <taxon>Pseudomonadota</taxon>
        <taxon>Alphaproteobacteria</taxon>
        <taxon>Hyphomicrobiales</taxon>
        <taxon>Brucellaceae</taxon>
        <taxon>Paenochrobactrum</taxon>
    </lineage>
</organism>
<dbReference type="CDD" id="cd03194">
    <property type="entry name" value="GST_C_3"/>
    <property type="match status" value="1"/>
</dbReference>
<dbReference type="SFLD" id="SFLDG00358">
    <property type="entry name" value="Main_(cytGST)"/>
    <property type="match status" value="1"/>
</dbReference>
<dbReference type="InterPro" id="IPR004045">
    <property type="entry name" value="Glutathione_S-Trfase_N"/>
</dbReference>
<comment type="caution">
    <text evidence="2">The sequence shown here is derived from an EMBL/GenBank/DDBJ whole genome shotgun (WGS) entry which is preliminary data.</text>
</comment>
<dbReference type="Pfam" id="PF13410">
    <property type="entry name" value="GST_C_2"/>
    <property type="match status" value="1"/>
</dbReference>
<evidence type="ECO:0000313" key="3">
    <source>
        <dbReference type="Proteomes" id="UP001424441"/>
    </source>
</evidence>
<dbReference type="SUPFAM" id="SSF52833">
    <property type="entry name" value="Thioredoxin-like"/>
    <property type="match status" value="1"/>
</dbReference>
<dbReference type="SFLD" id="SFLDS00019">
    <property type="entry name" value="Glutathione_Transferase_(cytos"/>
    <property type="match status" value="1"/>
</dbReference>
<dbReference type="InterPro" id="IPR040079">
    <property type="entry name" value="Glutathione_S-Trfase"/>
</dbReference>
<dbReference type="SUPFAM" id="SSF47616">
    <property type="entry name" value="GST C-terminal domain-like"/>
    <property type="match status" value="1"/>
</dbReference>
<dbReference type="PANTHER" id="PTHR42673">
    <property type="entry name" value="MALEYLACETOACETATE ISOMERASE"/>
    <property type="match status" value="1"/>
</dbReference>
<keyword evidence="3" id="KW-1185">Reference proteome</keyword>
<sequence length="230" mass="26264">MYRLFIANKNYSTWSLRPWLLLTQLQIPFEEVLIPFGSSEWHNNPSPTGQVPCLADLQANDKTTVIWDSLAITEYIADDYPEVWPQDKKARAWARSASAEMHSGFHNLRAICTNNIGLRIDIREKTTPALLKDIKRIEQLWGEGLTSFGGPFLAGQNFSAVDAFFAPVVFRFQTYGIELNDTAARYADHLLGLPAMQDWYQSSLAETWRDEPHEVDARHAGHWIEDLRAV</sequence>
<feature type="domain" description="GST N-terminal" evidence="1">
    <location>
        <begin position="2"/>
        <end position="84"/>
    </location>
</feature>
<dbReference type="RefSeq" id="WP_343808401.1">
    <property type="nucleotide sequence ID" value="NZ_BAAADE010000020.1"/>
</dbReference>
<protein>
    <submittedName>
        <fullName evidence="2">Glutathione S-transferase family protein</fullName>
    </submittedName>
</protein>
<dbReference type="EMBL" id="BAAADE010000020">
    <property type="protein sequence ID" value="GAA0615875.1"/>
    <property type="molecule type" value="Genomic_DNA"/>
</dbReference>
<dbReference type="Gene3D" id="3.40.30.10">
    <property type="entry name" value="Glutaredoxin"/>
    <property type="match status" value="1"/>
</dbReference>
<dbReference type="PROSITE" id="PS50404">
    <property type="entry name" value="GST_NTER"/>
    <property type="match status" value="1"/>
</dbReference>